<dbReference type="CTD" id="79571"/>
<dbReference type="EnsemblMetazoa" id="XM_030989075">
    <property type="protein sequence ID" value="XP_030844935"/>
    <property type="gene ID" value="LOC100891045"/>
</dbReference>
<evidence type="ECO:0000259" key="8">
    <source>
        <dbReference type="PROSITE" id="PS50913"/>
    </source>
</evidence>
<dbReference type="Proteomes" id="UP000007110">
    <property type="component" value="Unassembled WGS sequence"/>
</dbReference>
<evidence type="ECO:0000313" key="9">
    <source>
        <dbReference type="EnsemblMetazoa" id="XP_030844935"/>
    </source>
</evidence>
<dbReference type="KEGG" id="spu:100891045"/>
<dbReference type="PANTHER" id="PTHR23157:SF25">
    <property type="entry name" value="GRIP AND COILED-COIL DOMAIN-CONTAINING PROTEIN 1"/>
    <property type="match status" value="1"/>
</dbReference>
<feature type="compositionally biased region" description="Polar residues" evidence="7">
    <location>
        <begin position="571"/>
        <end position="588"/>
    </location>
</feature>
<dbReference type="OrthoDB" id="9898580at2759"/>
<sequence>MDRTNRKELLEMAEKQKEELDRYKGRLRDLAVAYRSLVKEKEALEASVKALTAPNQTRDTNASAEAQDGDTQDEGDGVGEGDGGNIAQLRQQITTLTLSLSTVSEQKSKMETNFQDDKKKMRQEQMDALQRVNEEKDNLQSVGEQLTQQLAETKAKLRVHQQERESDNLNNAAMMRELQNLVSRERTEKEKLENKIFDLEETVMRLKSAPDKSVEYEGHIERLSKELGVVRNQLYAAEEAARRPPPLLLQLQKDMAEMKAQHRMQIELEQQKARETEERLQKTRAAEEQRVADLESKLSDLSDTVGTYDRGRQQDQHAIQRLKERISQLDLENTALARAANKSTVMAINEEEDLDSEASVAEIKERIMKLKGLFKLACHKAEKPVDIDDVLNIDDYSSREGDPNHSACQQELKRLKEEFESYKTRASNVLKNRTTRDTTHNKELEQLQGQLADMRERVSILRQQLDDEEAAHKQSIEDFQQRVAKMKDKHKVTLAQAENDYKLKAADLDQQVQKQRERTIALLADKDQVVNDLKIQLNPSQSYQHAPPHNSRRLRKSKSYDHYSPADDVQSVASEDYVSSETEETVSQLVHAPHSPGQTGSSFLHFAEEQARKEVELAGVKRQKQQVETALRQLQDKHANSVQNYQEEMENLRDEVDRWQRNRSREGTNLEYLKNVVLSYYQTDSYSTKKQMFNAIAAILQFTKKEKDAVTKKLGAAWWGTG</sequence>
<keyword evidence="4 6" id="KW-0175">Coiled coil</keyword>
<reference evidence="10" key="1">
    <citation type="submission" date="2015-02" db="EMBL/GenBank/DDBJ databases">
        <title>Genome sequencing for Strongylocentrotus purpuratus.</title>
        <authorList>
            <person name="Murali S."/>
            <person name="Liu Y."/>
            <person name="Vee V."/>
            <person name="English A."/>
            <person name="Wang M."/>
            <person name="Skinner E."/>
            <person name="Han Y."/>
            <person name="Muzny D.M."/>
            <person name="Worley K.C."/>
            <person name="Gibbs R.A."/>
        </authorList>
    </citation>
    <scope>NUCLEOTIDE SEQUENCE</scope>
</reference>
<feature type="compositionally biased region" description="Polar residues" evidence="7">
    <location>
        <begin position="53"/>
        <end position="64"/>
    </location>
</feature>
<evidence type="ECO:0000256" key="1">
    <source>
        <dbReference type="ARBA" id="ARBA00004184"/>
    </source>
</evidence>
<feature type="domain" description="GRIP" evidence="8">
    <location>
        <begin position="663"/>
        <end position="713"/>
    </location>
</feature>
<feature type="compositionally biased region" description="Acidic residues" evidence="7">
    <location>
        <begin position="67"/>
        <end position="79"/>
    </location>
</feature>
<evidence type="ECO:0000256" key="3">
    <source>
        <dbReference type="ARBA" id="ARBA00022490"/>
    </source>
</evidence>
<keyword evidence="5" id="KW-0472">Membrane</keyword>
<evidence type="ECO:0000256" key="4">
    <source>
        <dbReference type="ARBA" id="ARBA00023054"/>
    </source>
</evidence>
<organism evidence="9 10">
    <name type="scientific">Strongylocentrotus purpuratus</name>
    <name type="common">Purple sea urchin</name>
    <dbReference type="NCBI Taxonomy" id="7668"/>
    <lineage>
        <taxon>Eukaryota</taxon>
        <taxon>Metazoa</taxon>
        <taxon>Echinodermata</taxon>
        <taxon>Eleutherozoa</taxon>
        <taxon>Echinozoa</taxon>
        <taxon>Echinoidea</taxon>
        <taxon>Euechinoidea</taxon>
        <taxon>Echinacea</taxon>
        <taxon>Camarodonta</taxon>
        <taxon>Echinidea</taxon>
        <taxon>Strongylocentrotidae</taxon>
        <taxon>Strongylocentrotus</taxon>
    </lineage>
</organism>
<dbReference type="InParanoid" id="A0A7M7P7E7"/>
<dbReference type="PANTHER" id="PTHR23157">
    <property type="entry name" value="GRIP AND COILED-COIL DOMAIN-CONTAINING PROTEIN 1"/>
    <property type="match status" value="1"/>
</dbReference>
<keyword evidence="10" id="KW-1185">Reference proteome</keyword>
<dbReference type="FunFam" id="1.10.220.60:FF:000008">
    <property type="entry name" value="GRIP domain containing protein"/>
    <property type="match status" value="1"/>
</dbReference>
<feature type="coiled-coil region" evidence="6">
    <location>
        <begin position="617"/>
        <end position="669"/>
    </location>
</feature>
<evidence type="ECO:0000313" key="10">
    <source>
        <dbReference type="Proteomes" id="UP000007110"/>
    </source>
</evidence>
<dbReference type="Gene3D" id="1.10.220.60">
    <property type="entry name" value="GRIP domain"/>
    <property type="match status" value="1"/>
</dbReference>
<dbReference type="PROSITE" id="PS50913">
    <property type="entry name" value="GRIP"/>
    <property type="match status" value="1"/>
</dbReference>
<feature type="coiled-coil region" evidence="6">
    <location>
        <begin position="6"/>
        <end position="47"/>
    </location>
</feature>
<evidence type="ECO:0000256" key="6">
    <source>
        <dbReference type="SAM" id="Coils"/>
    </source>
</evidence>
<dbReference type="InterPro" id="IPR051952">
    <property type="entry name" value="Golgi-autophagy_related"/>
</dbReference>
<dbReference type="OMA" id="ITEMEMI"/>
<feature type="coiled-coil region" evidence="6">
    <location>
        <begin position="118"/>
        <end position="339"/>
    </location>
</feature>
<dbReference type="RefSeq" id="XP_030844935.1">
    <property type="nucleotide sequence ID" value="XM_030989075.1"/>
</dbReference>
<dbReference type="AlphaFoldDB" id="A0A7M7P7E7"/>
<feature type="region of interest" description="Disordered" evidence="7">
    <location>
        <begin position="537"/>
        <end position="598"/>
    </location>
</feature>
<comment type="subcellular location">
    <subcellularLocation>
        <location evidence="2">Cytoplasm</location>
    </subcellularLocation>
    <subcellularLocation>
        <location evidence="1">Endomembrane system</location>
        <topology evidence="1">Peripheral membrane protein</topology>
    </subcellularLocation>
</comment>
<dbReference type="GO" id="GO:0005794">
    <property type="term" value="C:Golgi apparatus"/>
    <property type="evidence" value="ECO:0000318"/>
    <property type="project" value="GO_Central"/>
</dbReference>
<dbReference type="GeneID" id="100891045"/>
<evidence type="ECO:0000256" key="5">
    <source>
        <dbReference type="ARBA" id="ARBA00023136"/>
    </source>
</evidence>
<reference evidence="9" key="2">
    <citation type="submission" date="2021-01" db="UniProtKB">
        <authorList>
            <consortium name="EnsemblMetazoa"/>
        </authorList>
    </citation>
    <scope>IDENTIFICATION</scope>
</reference>
<accession>A0A7M7P7E7</accession>
<name>A0A7M7P7E7_STRPU</name>
<dbReference type="InterPro" id="IPR000237">
    <property type="entry name" value="GRIP_dom"/>
</dbReference>
<dbReference type="Pfam" id="PF01465">
    <property type="entry name" value="GRIP"/>
    <property type="match status" value="1"/>
</dbReference>
<keyword evidence="3" id="KW-0963">Cytoplasm</keyword>
<feature type="region of interest" description="Disordered" evidence="7">
    <location>
        <begin position="48"/>
        <end position="84"/>
    </location>
</feature>
<evidence type="ECO:0000256" key="7">
    <source>
        <dbReference type="SAM" id="MobiDB-lite"/>
    </source>
</evidence>
<proteinExistence type="predicted"/>
<dbReference type="SMART" id="SM00755">
    <property type="entry name" value="Grip"/>
    <property type="match status" value="1"/>
</dbReference>
<evidence type="ECO:0000256" key="2">
    <source>
        <dbReference type="ARBA" id="ARBA00004496"/>
    </source>
</evidence>
<feature type="coiled-coil region" evidence="6">
    <location>
        <begin position="405"/>
        <end position="518"/>
    </location>
</feature>
<protein>
    <recommendedName>
        <fullName evidence="8">GRIP domain-containing protein</fullName>
    </recommendedName>
</protein>